<dbReference type="PROSITE" id="PS00893">
    <property type="entry name" value="NUDIX_BOX"/>
    <property type="match status" value="1"/>
</dbReference>
<evidence type="ECO:0000259" key="4">
    <source>
        <dbReference type="PROSITE" id="PS51462"/>
    </source>
</evidence>
<organism evidence="5 6">
    <name type="scientific">Jiella mangrovi</name>
    <dbReference type="NCBI Taxonomy" id="2821407"/>
    <lineage>
        <taxon>Bacteria</taxon>
        <taxon>Pseudomonadati</taxon>
        <taxon>Pseudomonadota</taxon>
        <taxon>Alphaproteobacteria</taxon>
        <taxon>Hyphomicrobiales</taxon>
        <taxon>Aurantimonadaceae</taxon>
        <taxon>Jiella</taxon>
    </lineage>
</organism>
<evidence type="ECO:0000313" key="6">
    <source>
        <dbReference type="Proteomes" id="UP000678276"/>
    </source>
</evidence>
<name>A0ABS4BDX9_9HYPH</name>
<protein>
    <submittedName>
        <fullName evidence="5">NUDIX hydrolase</fullName>
    </submittedName>
</protein>
<dbReference type="PROSITE" id="PS51462">
    <property type="entry name" value="NUDIX"/>
    <property type="match status" value="1"/>
</dbReference>
<accession>A0ABS4BDX9</accession>
<feature type="domain" description="Nudix hydrolase" evidence="4">
    <location>
        <begin position="6"/>
        <end position="131"/>
    </location>
</feature>
<dbReference type="PANTHER" id="PTHR43736">
    <property type="entry name" value="ADP-RIBOSE PYROPHOSPHATASE"/>
    <property type="match status" value="1"/>
</dbReference>
<dbReference type="RefSeq" id="WP_209592686.1">
    <property type="nucleotide sequence ID" value="NZ_JAGJCF010000001.1"/>
</dbReference>
<dbReference type="InterPro" id="IPR015797">
    <property type="entry name" value="NUDIX_hydrolase-like_dom_sf"/>
</dbReference>
<proteinExistence type="inferred from homology"/>
<dbReference type="Pfam" id="PF00293">
    <property type="entry name" value="NUDIX"/>
    <property type="match status" value="1"/>
</dbReference>
<evidence type="ECO:0000313" key="5">
    <source>
        <dbReference type="EMBL" id="MBP0614269.1"/>
    </source>
</evidence>
<dbReference type="SUPFAM" id="SSF55811">
    <property type="entry name" value="Nudix"/>
    <property type="match status" value="1"/>
</dbReference>
<dbReference type="EMBL" id="JAGJCF010000001">
    <property type="protein sequence ID" value="MBP0614269.1"/>
    <property type="molecule type" value="Genomic_DNA"/>
</dbReference>
<comment type="caution">
    <text evidence="5">The sequence shown here is derived from an EMBL/GenBank/DDBJ whole genome shotgun (WGS) entry which is preliminary data.</text>
</comment>
<comment type="similarity">
    <text evidence="3">Belongs to the Nudix hydrolase family.</text>
</comment>
<dbReference type="GO" id="GO:0016787">
    <property type="term" value="F:hydrolase activity"/>
    <property type="evidence" value="ECO:0007669"/>
    <property type="project" value="UniProtKB-KW"/>
</dbReference>
<dbReference type="InterPro" id="IPR020476">
    <property type="entry name" value="Nudix_hydrolase"/>
</dbReference>
<gene>
    <name evidence="5" type="ORF">J6595_01535</name>
</gene>
<keyword evidence="6" id="KW-1185">Reference proteome</keyword>
<reference evidence="5 6" key="1">
    <citation type="submission" date="2021-04" db="EMBL/GenBank/DDBJ databases">
        <title>Whole genome sequence of Jiella sp. KSK16Y-1.</title>
        <authorList>
            <person name="Tuo L."/>
        </authorList>
    </citation>
    <scope>NUCLEOTIDE SEQUENCE [LARGE SCALE GENOMIC DNA]</scope>
    <source>
        <strain evidence="5 6">KSK16Y-1</strain>
    </source>
</reference>
<evidence type="ECO:0000256" key="1">
    <source>
        <dbReference type="ARBA" id="ARBA00001946"/>
    </source>
</evidence>
<dbReference type="Gene3D" id="3.90.79.10">
    <property type="entry name" value="Nucleoside Triphosphate Pyrophosphohydrolase"/>
    <property type="match status" value="1"/>
</dbReference>
<dbReference type="PANTHER" id="PTHR43736:SF1">
    <property type="entry name" value="DIHYDRONEOPTERIN TRIPHOSPHATE DIPHOSPHATASE"/>
    <property type="match status" value="1"/>
</dbReference>
<dbReference type="InterPro" id="IPR020084">
    <property type="entry name" value="NUDIX_hydrolase_CS"/>
</dbReference>
<evidence type="ECO:0000256" key="3">
    <source>
        <dbReference type="RuleBase" id="RU003476"/>
    </source>
</evidence>
<dbReference type="Proteomes" id="UP000678276">
    <property type="component" value="Unassembled WGS sequence"/>
</dbReference>
<dbReference type="CDD" id="cd04673">
    <property type="entry name" value="NUDIX_ADPRase"/>
    <property type="match status" value="1"/>
</dbReference>
<dbReference type="InterPro" id="IPR000086">
    <property type="entry name" value="NUDIX_hydrolase_dom"/>
</dbReference>
<sequence length="143" mass="15151">MEDRKRPLLGVSVCLSNETGVLLVRRGKAPYRNLWSLPGGRVEFGEALADAARRELAEETGLDIRSLSFATLHEAIGDDAHAVIAVFTGSLPQGALPQAGDDAAAIALLTLAEITERETRGETTPGLTGVIARCGLTMPDENQ</sequence>
<dbReference type="PRINTS" id="PR00502">
    <property type="entry name" value="NUDIXFAMILY"/>
</dbReference>
<keyword evidence="2 3" id="KW-0378">Hydrolase</keyword>
<evidence type="ECO:0000256" key="2">
    <source>
        <dbReference type="ARBA" id="ARBA00022801"/>
    </source>
</evidence>
<comment type="cofactor">
    <cofactor evidence="1">
        <name>Mg(2+)</name>
        <dbReference type="ChEBI" id="CHEBI:18420"/>
    </cofactor>
</comment>